<evidence type="ECO:0000259" key="2">
    <source>
        <dbReference type="PROSITE" id="PS50097"/>
    </source>
</evidence>
<reference evidence="3 4" key="1">
    <citation type="submission" date="2014-04" db="EMBL/GenBank/DDBJ databases">
        <authorList>
            <consortium name="DOE Joint Genome Institute"/>
            <person name="Kuo A."/>
            <person name="Kohler A."/>
            <person name="Nagy L.G."/>
            <person name="Floudas D."/>
            <person name="Copeland A."/>
            <person name="Barry K.W."/>
            <person name="Cichocki N."/>
            <person name="Veneault-Fourrey C."/>
            <person name="LaButti K."/>
            <person name="Lindquist E.A."/>
            <person name="Lipzen A."/>
            <person name="Lundell T."/>
            <person name="Morin E."/>
            <person name="Murat C."/>
            <person name="Sun H."/>
            <person name="Tunlid A."/>
            <person name="Henrissat B."/>
            <person name="Grigoriev I.V."/>
            <person name="Hibbett D.S."/>
            <person name="Martin F."/>
            <person name="Nordberg H.P."/>
            <person name="Cantor M.N."/>
            <person name="Hua S.X."/>
        </authorList>
    </citation>
    <scope>NUCLEOTIDE SEQUENCE [LARGE SCALE GENOMIC DNA]</scope>
    <source>
        <strain evidence="3 4">LaAM-08-1</strain>
    </source>
</reference>
<dbReference type="Proteomes" id="UP000054477">
    <property type="component" value="Unassembled WGS sequence"/>
</dbReference>
<proteinExistence type="predicted"/>
<feature type="compositionally biased region" description="Low complexity" evidence="1">
    <location>
        <begin position="248"/>
        <end position="260"/>
    </location>
</feature>
<dbReference type="OrthoDB" id="3223751at2759"/>
<feature type="region of interest" description="Disordered" evidence="1">
    <location>
        <begin position="242"/>
        <end position="262"/>
    </location>
</feature>
<dbReference type="STRING" id="1095629.A0A0C9X3Q5"/>
<evidence type="ECO:0000313" key="4">
    <source>
        <dbReference type="Proteomes" id="UP000054477"/>
    </source>
</evidence>
<gene>
    <name evidence="3" type="ORF">K443DRAFT_679771</name>
</gene>
<feature type="domain" description="BTB" evidence="2">
    <location>
        <begin position="49"/>
        <end position="116"/>
    </location>
</feature>
<accession>A0A0C9X3Q5</accession>
<dbReference type="AlphaFoldDB" id="A0A0C9X3Q5"/>
<dbReference type="EMBL" id="KN838642">
    <property type="protein sequence ID" value="KIJ99655.1"/>
    <property type="molecule type" value="Genomic_DNA"/>
</dbReference>
<evidence type="ECO:0000256" key="1">
    <source>
        <dbReference type="SAM" id="MobiDB-lite"/>
    </source>
</evidence>
<name>A0A0C9X3Q5_9AGAR</name>
<dbReference type="HOGENOM" id="CLU_047592_5_1_1"/>
<dbReference type="CDD" id="cd18186">
    <property type="entry name" value="BTB_POZ_ZBTB_KLHL-like"/>
    <property type="match status" value="1"/>
</dbReference>
<dbReference type="InterPro" id="IPR000210">
    <property type="entry name" value="BTB/POZ_dom"/>
</dbReference>
<dbReference type="Pfam" id="PF00651">
    <property type="entry name" value="BTB"/>
    <property type="match status" value="1"/>
</dbReference>
<dbReference type="Gene3D" id="3.30.710.10">
    <property type="entry name" value="Potassium Channel Kv1.1, Chain A"/>
    <property type="match status" value="1"/>
</dbReference>
<organism evidence="3 4">
    <name type="scientific">Laccaria amethystina LaAM-08-1</name>
    <dbReference type="NCBI Taxonomy" id="1095629"/>
    <lineage>
        <taxon>Eukaryota</taxon>
        <taxon>Fungi</taxon>
        <taxon>Dikarya</taxon>
        <taxon>Basidiomycota</taxon>
        <taxon>Agaricomycotina</taxon>
        <taxon>Agaricomycetes</taxon>
        <taxon>Agaricomycetidae</taxon>
        <taxon>Agaricales</taxon>
        <taxon>Agaricineae</taxon>
        <taxon>Hydnangiaceae</taxon>
        <taxon>Laccaria</taxon>
    </lineage>
</organism>
<dbReference type="SMART" id="SM00225">
    <property type="entry name" value="BTB"/>
    <property type="match status" value="1"/>
</dbReference>
<protein>
    <recommendedName>
        <fullName evidence="2">BTB domain-containing protein</fullName>
    </recommendedName>
</protein>
<reference evidence="4" key="2">
    <citation type="submission" date="2015-01" db="EMBL/GenBank/DDBJ databases">
        <title>Evolutionary Origins and Diversification of the Mycorrhizal Mutualists.</title>
        <authorList>
            <consortium name="DOE Joint Genome Institute"/>
            <consortium name="Mycorrhizal Genomics Consortium"/>
            <person name="Kohler A."/>
            <person name="Kuo A."/>
            <person name="Nagy L.G."/>
            <person name="Floudas D."/>
            <person name="Copeland A."/>
            <person name="Barry K.W."/>
            <person name="Cichocki N."/>
            <person name="Veneault-Fourrey C."/>
            <person name="LaButti K."/>
            <person name="Lindquist E.A."/>
            <person name="Lipzen A."/>
            <person name="Lundell T."/>
            <person name="Morin E."/>
            <person name="Murat C."/>
            <person name="Riley R."/>
            <person name="Ohm R."/>
            <person name="Sun H."/>
            <person name="Tunlid A."/>
            <person name="Henrissat B."/>
            <person name="Grigoriev I.V."/>
            <person name="Hibbett D.S."/>
            <person name="Martin F."/>
        </authorList>
    </citation>
    <scope>NUCLEOTIDE SEQUENCE [LARGE SCALE GENOMIC DNA]</scope>
    <source>
        <strain evidence="4">LaAM-08-1</strain>
    </source>
</reference>
<keyword evidence="4" id="KW-1185">Reference proteome</keyword>
<dbReference type="PROSITE" id="PS50097">
    <property type="entry name" value="BTB"/>
    <property type="match status" value="1"/>
</dbReference>
<sequence>MSELESARSPFISPPTSPPPADKEPTMEEIGLEKPLPIVHNAKYYLEDEMSVFLVENQLFKVHRHFLIRESPVFQWMFACPPRPDGPDGVNDQCPIPLSGVLSREFEALLDFFYRGMNCECSQYLESEDIRPEAELQRQINLLSISTRFDFERVREAAIRCIRYGPSRRQEWFTPSGDSQWLASVSPVDRICLAEKYDIPEWLCPSYEDLCQRVAPLEVHEAERIGVRTATLLARGREAVREKHSLRGESSSPSHSLPRSNSDRLYDEKIVSCIVQEVFYPERKACSKKKVGRKVGN</sequence>
<evidence type="ECO:0000313" key="3">
    <source>
        <dbReference type="EMBL" id="KIJ99655.1"/>
    </source>
</evidence>
<feature type="region of interest" description="Disordered" evidence="1">
    <location>
        <begin position="1"/>
        <end position="26"/>
    </location>
</feature>
<dbReference type="InterPro" id="IPR011333">
    <property type="entry name" value="SKP1/BTB/POZ_sf"/>
</dbReference>
<dbReference type="SUPFAM" id="SSF54695">
    <property type="entry name" value="POZ domain"/>
    <property type="match status" value="1"/>
</dbReference>